<dbReference type="EMBL" id="CM017699">
    <property type="protein sequence ID" value="TYG90343.1"/>
    <property type="molecule type" value="Genomic_DNA"/>
</dbReference>
<proteinExistence type="predicted"/>
<dbReference type="GO" id="GO:0016020">
    <property type="term" value="C:membrane"/>
    <property type="evidence" value="ECO:0007669"/>
    <property type="project" value="TreeGrafter"/>
</dbReference>
<gene>
    <name evidence="2" type="ORF">ES288_A12G174200v1</name>
</gene>
<keyword evidence="1" id="KW-0812">Transmembrane</keyword>
<dbReference type="InterPro" id="IPR040283">
    <property type="entry name" value="DDB_G0292058-like"/>
</dbReference>
<keyword evidence="1" id="KW-1133">Transmembrane helix</keyword>
<evidence type="ECO:0000313" key="3">
    <source>
        <dbReference type="Proteomes" id="UP000323506"/>
    </source>
</evidence>
<keyword evidence="1" id="KW-0472">Membrane</keyword>
<feature type="transmembrane region" description="Helical" evidence="1">
    <location>
        <begin position="144"/>
        <end position="168"/>
    </location>
</feature>
<dbReference type="PANTHER" id="PTHR31414">
    <property type="entry name" value="TRANSMEMBRANE PROTEIN DDB_G0292058"/>
    <property type="match status" value="1"/>
</dbReference>
<reference evidence="2 3" key="1">
    <citation type="submission" date="2019-06" db="EMBL/GenBank/DDBJ databases">
        <title>WGS assembly of Gossypium darwinii.</title>
        <authorList>
            <person name="Chen Z.J."/>
            <person name="Sreedasyam A."/>
            <person name="Ando A."/>
            <person name="Song Q."/>
            <person name="De L."/>
            <person name="Hulse-Kemp A."/>
            <person name="Ding M."/>
            <person name="Ye W."/>
            <person name="Kirkbride R."/>
            <person name="Jenkins J."/>
            <person name="Plott C."/>
            <person name="Lovell J."/>
            <person name="Lin Y.-M."/>
            <person name="Vaughn R."/>
            <person name="Liu B."/>
            <person name="Li W."/>
            <person name="Simpson S."/>
            <person name="Scheffler B."/>
            <person name="Saski C."/>
            <person name="Grover C."/>
            <person name="Hu G."/>
            <person name="Conover J."/>
            <person name="Carlson J."/>
            <person name="Shu S."/>
            <person name="Boston L."/>
            <person name="Williams M."/>
            <person name="Peterson D."/>
            <person name="Mcgee K."/>
            <person name="Jones D."/>
            <person name="Wendel J."/>
            <person name="Stelly D."/>
            <person name="Grimwood J."/>
            <person name="Schmutz J."/>
        </authorList>
    </citation>
    <scope>NUCLEOTIDE SEQUENCE [LARGE SCALE GENOMIC DNA]</scope>
    <source>
        <strain evidence="2">1808015.09</strain>
    </source>
</reference>
<organism evidence="2 3">
    <name type="scientific">Gossypium darwinii</name>
    <name type="common">Darwin's cotton</name>
    <name type="synonym">Gossypium barbadense var. darwinii</name>
    <dbReference type="NCBI Taxonomy" id="34276"/>
    <lineage>
        <taxon>Eukaryota</taxon>
        <taxon>Viridiplantae</taxon>
        <taxon>Streptophyta</taxon>
        <taxon>Embryophyta</taxon>
        <taxon>Tracheophyta</taxon>
        <taxon>Spermatophyta</taxon>
        <taxon>Magnoliopsida</taxon>
        <taxon>eudicotyledons</taxon>
        <taxon>Gunneridae</taxon>
        <taxon>Pentapetalae</taxon>
        <taxon>rosids</taxon>
        <taxon>malvids</taxon>
        <taxon>Malvales</taxon>
        <taxon>Malvaceae</taxon>
        <taxon>Malvoideae</taxon>
        <taxon>Gossypium</taxon>
    </lineage>
</organism>
<dbReference type="PANTHER" id="PTHR31414:SF16">
    <property type="entry name" value="TRANSMEMBRANE PROTEIN"/>
    <property type="match status" value="1"/>
</dbReference>
<accession>A0A5D2EA06</accession>
<feature type="transmembrane region" description="Helical" evidence="1">
    <location>
        <begin position="105"/>
        <end position="124"/>
    </location>
</feature>
<dbReference type="Proteomes" id="UP000323506">
    <property type="component" value="Chromosome A12"/>
</dbReference>
<evidence type="ECO:0000256" key="1">
    <source>
        <dbReference type="SAM" id="Phobius"/>
    </source>
</evidence>
<name>A0A5D2EA06_GOSDA</name>
<sequence length="487" mass="55433">MTKRINIFKRELYFTFRFLAYCWIYCLSSVPVLAQNGPFTDHNNEISELPQAPVLTTYKSPSTLVLAGQRTNRPDLLRHFKHYHGGCNITNCHYWAIKLFTFSSIGLYIHIYIILELINLHLYAEVKLQSVSNDNRLLLLIRKWAVGLIFVALWSVSFGLVLLAYHYCRWRVNIKGKRIDHSQTMIGCILLSVRQDEFHGKVLHTLKYVVNQSDYTLQILNNLFPPSNVMTDIDKLNIDLNAIADTLIEKTDENAVKIRRVFNVRLALISVVAVMLILALLGLLLSVLGHQHNIHIFIVSGWLLVATTFILCGVFILLNNAISNTCLAMEEWVENPHAKTALSNILSYVDQRTTNHTLTQSKQVINSLVKVVNTYIYTFANSNPSPDDNHCQCESNEVSIANASLITPDRFMQLVAAVNESFAFEHYTPLLLCLQNCDFVRDMLQKIGSNYYHPLEHYLKIVNAGLGKICSPESDKIRVLSTTTNCV</sequence>
<protein>
    <submittedName>
        <fullName evidence="2">Uncharacterized protein</fullName>
    </submittedName>
</protein>
<dbReference type="AlphaFoldDB" id="A0A5D2EA06"/>
<evidence type="ECO:0000313" key="2">
    <source>
        <dbReference type="EMBL" id="TYG90343.1"/>
    </source>
</evidence>
<keyword evidence="3" id="KW-1185">Reference proteome</keyword>
<feature type="transmembrane region" description="Helical" evidence="1">
    <location>
        <begin position="266"/>
        <end position="288"/>
    </location>
</feature>
<feature type="transmembrane region" description="Helical" evidence="1">
    <location>
        <begin position="294"/>
        <end position="318"/>
    </location>
</feature>